<gene>
    <name evidence="1" type="ORF">THAOC_34578</name>
</gene>
<dbReference type="EMBL" id="AGNL01047566">
    <property type="protein sequence ID" value="EJK46740.1"/>
    <property type="molecule type" value="Genomic_DNA"/>
</dbReference>
<protein>
    <submittedName>
        <fullName evidence="1">Uncharacterized protein</fullName>
    </submittedName>
</protein>
<evidence type="ECO:0000313" key="2">
    <source>
        <dbReference type="Proteomes" id="UP000266841"/>
    </source>
</evidence>
<comment type="caution">
    <text evidence="1">The sequence shown here is derived from an EMBL/GenBank/DDBJ whole genome shotgun (WGS) entry which is preliminary data.</text>
</comment>
<dbReference type="Proteomes" id="UP000266841">
    <property type="component" value="Unassembled WGS sequence"/>
</dbReference>
<organism evidence="1 2">
    <name type="scientific">Thalassiosira oceanica</name>
    <name type="common">Marine diatom</name>
    <dbReference type="NCBI Taxonomy" id="159749"/>
    <lineage>
        <taxon>Eukaryota</taxon>
        <taxon>Sar</taxon>
        <taxon>Stramenopiles</taxon>
        <taxon>Ochrophyta</taxon>
        <taxon>Bacillariophyta</taxon>
        <taxon>Coscinodiscophyceae</taxon>
        <taxon>Thalassiosirophycidae</taxon>
        <taxon>Thalassiosirales</taxon>
        <taxon>Thalassiosiraceae</taxon>
        <taxon>Thalassiosira</taxon>
    </lineage>
</organism>
<name>K0R3A8_THAOC</name>
<reference evidence="1 2" key="1">
    <citation type="journal article" date="2012" name="Genome Biol.">
        <title>Genome and low-iron response of an oceanic diatom adapted to chronic iron limitation.</title>
        <authorList>
            <person name="Lommer M."/>
            <person name="Specht M."/>
            <person name="Roy A.S."/>
            <person name="Kraemer L."/>
            <person name="Andreson R."/>
            <person name="Gutowska M.A."/>
            <person name="Wolf J."/>
            <person name="Bergner S.V."/>
            <person name="Schilhabel M.B."/>
            <person name="Klostermeier U.C."/>
            <person name="Beiko R.G."/>
            <person name="Rosenstiel P."/>
            <person name="Hippler M."/>
            <person name="Laroche J."/>
        </authorList>
    </citation>
    <scope>NUCLEOTIDE SEQUENCE [LARGE SCALE GENOMIC DNA]</scope>
    <source>
        <strain evidence="1 2">CCMP1005</strain>
    </source>
</reference>
<proteinExistence type="predicted"/>
<keyword evidence="2" id="KW-1185">Reference proteome</keyword>
<dbReference type="AlphaFoldDB" id="K0R3A8"/>
<evidence type="ECO:0000313" key="1">
    <source>
        <dbReference type="EMBL" id="EJK46740.1"/>
    </source>
</evidence>
<sequence>MNAHPLLLFADCPCVPVGLPVADCHLPAHTFGKLVDGTFLYITLVGAVLVECKSTTSKDSPPPCPSRLLHNDSLVDADRGVVPAHVGFVRPRLQGLHRLVVVSVLSLLGEVGNVVVVFLVSPQVHQVVLLAVGPIRQHPVSKLARLDAQLDPDRESLLGLEDLAEILPLFKRRDGARPAGARTRPRAAAVESTSSRKARLHGRSFAGLNRPTTARREEAEGTAEIEEVWPWGSRRIIHFPCLMLSPSSSLSTRGAGEKWWILQSTAHCTGLL</sequence>
<accession>K0R3A8</accession>